<gene>
    <name evidence="1" type="ORF">HPB49_017152</name>
</gene>
<evidence type="ECO:0000313" key="1">
    <source>
        <dbReference type="EMBL" id="KAH7974580.1"/>
    </source>
</evidence>
<proteinExistence type="predicted"/>
<dbReference type="Proteomes" id="UP000821865">
    <property type="component" value="Chromosome 10"/>
</dbReference>
<comment type="caution">
    <text evidence="1">The sequence shown here is derived from an EMBL/GenBank/DDBJ whole genome shotgun (WGS) entry which is preliminary data.</text>
</comment>
<dbReference type="EMBL" id="CM023479">
    <property type="protein sequence ID" value="KAH7974580.1"/>
    <property type="molecule type" value="Genomic_DNA"/>
</dbReference>
<protein>
    <submittedName>
        <fullName evidence="1">Uncharacterized protein</fullName>
    </submittedName>
</protein>
<keyword evidence="2" id="KW-1185">Reference proteome</keyword>
<reference evidence="1" key="1">
    <citation type="submission" date="2020-05" db="EMBL/GenBank/DDBJ databases">
        <title>Large-scale comparative analyses of tick genomes elucidate their genetic diversity and vector capacities.</title>
        <authorList>
            <person name="Jia N."/>
            <person name="Wang J."/>
            <person name="Shi W."/>
            <person name="Du L."/>
            <person name="Sun Y."/>
            <person name="Zhan W."/>
            <person name="Jiang J."/>
            <person name="Wang Q."/>
            <person name="Zhang B."/>
            <person name="Ji P."/>
            <person name="Sakyi L.B."/>
            <person name="Cui X."/>
            <person name="Yuan T."/>
            <person name="Jiang B."/>
            <person name="Yang W."/>
            <person name="Lam T.T.-Y."/>
            <person name="Chang Q."/>
            <person name="Ding S."/>
            <person name="Wang X."/>
            <person name="Zhu J."/>
            <person name="Ruan X."/>
            <person name="Zhao L."/>
            <person name="Wei J."/>
            <person name="Que T."/>
            <person name="Du C."/>
            <person name="Cheng J."/>
            <person name="Dai P."/>
            <person name="Han X."/>
            <person name="Huang E."/>
            <person name="Gao Y."/>
            <person name="Liu J."/>
            <person name="Shao H."/>
            <person name="Ye R."/>
            <person name="Li L."/>
            <person name="Wei W."/>
            <person name="Wang X."/>
            <person name="Wang C."/>
            <person name="Yang T."/>
            <person name="Huo Q."/>
            <person name="Li W."/>
            <person name="Guo W."/>
            <person name="Chen H."/>
            <person name="Zhou L."/>
            <person name="Ni X."/>
            <person name="Tian J."/>
            <person name="Zhou Y."/>
            <person name="Sheng Y."/>
            <person name="Liu T."/>
            <person name="Pan Y."/>
            <person name="Xia L."/>
            <person name="Li J."/>
            <person name="Zhao F."/>
            <person name="Cao W."/>
        </authorList>
    </citation>
    <scope>NUCLEOTIDE SEQUENCE</scope>
    <source>
        <strain evidence="1">Dsil-2018</strain>
    </source>
</reference>
<name>A0ACB8DQG3_DERSI</name>
<organism evidence="1 2">
    <name type="scientific">Dermacentor silvarum</name>
    <name type="common">Tick</name>
    <dbReference type="NCBI Taxonomy" id="543639"/>
    <lineage>
        <taxon>Eukaryota</taxon>
        <taxon>Metazoa</taxon>
        <taxon>Ecdysozoa</taxon>
        <taxon>Arthropoda</taxon>
        <taxon>Chelicerata</taxon>
        <taxon>Arachnida</taxon>
        <taxon>Acari</taxon>
        <taxon>Parasitiformes</taxon>
        <taxon>Ixodida</taxon>
        <taxon>Ixodoidea</taxon>
        <taxon>Ixodidae</taxon>
        <taxon>Rhipicephalinae</taxon>
        <taxon>Dermacentor</taxon>
    </lineage>
</organism>
<evidence type="ECO:0000313" key="2">
    <source>
        <dbReference type="Proteomes" id="UP000821865"/>
    </source>
</evidence>
<sequence>MIASWYPGEKSATATAPVAPDYVMSLPILNGRCVSRRLPSGRNGRVAHLVCSEMASFDPAGLLVALSDSDSSHSSSSESSSSSDEDESYVLYEILFNEMFAEPPHKRPKIVGYVEEVVHVYSEEEFRRNFRVSRSVAADLYNGFTASRMCPRCDNGGSSAKTAEEHVLAFLWYAANKACIRDVAGRFGLGETTTFRVIERVMEYLVELAKTEIAFPDDIRGLAKDFEQLSGVPGVIGCIDGTYINIRCPARKVRSTYINRHNDISMTLQAVCDHEKRFLDVTVGNPSKMHDAKIYRNSRLAARLPQICASGNYHILGDAAYPLRQYLLTPYRDYGKLTSQQKSFNARFSATRVRIENAFGDLKARFRQLLHLDFFVVDKINVFVISCCVLHNLCIKAGVEDIPFDPEDTGSDCTWQRLSHDDRESSGPQTAKETVLRQMGEQKRESVRQKMGLQ</sequence>
<accession>A0ACB8DQG3</accession>